<feature type="transmembrane region" description="Helical" evidence="1">
    <location>
        <begin position="170"/>
        <end position="187"/>
    </location>
</feature>
<gene>
    <name evidence="2" type="ORF">GCM10011425_23350</name>
</gene>
<feature type="transmembrane region" description="Helical" evidence="1">
    <location>
        <begin position="5"/>
        <end position="24"/>
    </location>
</feature>
<reference evidence="2" key="2">
    <citation type="submission" date="2020-09" db="EMBL/GenBank/DDBJ databases">
        <authorList>
            <person name="Sun Q."/>
            <person name="Sedlacek I."/>
        </authorList>
    </citation>
    <scope>NUCLEOTIDE SEQUENCE</scope>
    <source>
        <strain evidence="2">CCM 8711</strain>
    </source>
</reference>
<keyword evidence="1" id="KW-0472">Membrane</keyword>
<sequence length="203" mass="23184">MAKKIILIIVIVFIVTTGVTLLILNGMKDTNKEMAGRTEADFTTQRFVVNELWERQQKQNNMVLMSYLFIKVNNEPIKLRLPVGGAEDTEELASQINKGDNIDVKVLKTQLQSARENGVLKAINRFIMDDKREVTIFRLSVNNKLLVDKDIHSWNDARITLLGRLVDNPFMFLLPVFVIAMFIIGAVKRRNLKKQQDGKVVSN</sequence>
<keyword evidence="3" id="KW-1185">Reference proteome</keyword>
<organism evidence="2 3">
    <name type="scientific">Mucilaginibacter galii</name>
    <dbReference type="NCBI Taxonomy" id="2005073"/>
    <lineage>
        <taxon>Bacteria</taxon>
        <taxon>Pseudomonadati</taxon>
        <taxon>Bacteroidota</taxon>
        <taxon>Sphingobacteriia</taxon>
        <taxon>Sphingobacteriales</taxon>
        <taxon>Sphingobacteriaceae</taxon>
        <taxon>Mucilaginibacter</taxon>
    </lineage>
</organism>
<dbReference type="RefSeq" id="WP_188416908.1">
    <property type="nucleotide sequence ID" value="NZ_BMDO01000006.1"/>
</dbReference>
<dbReference type="AlphaFoldDB" id="A0A917N1R5"/>
<protein>
    <submittedName>
        <fullName evidence="2">Uncharacterized protein</fullName>
    </submittedName>
</protein>
<name>A0A917N1R5_9SPHI</name>
<evidence type="ECO:0000313" key="2">
    <source>
        <dbReference type="EMBL" id="GGI51123.1"/>
    </source>
</evidence>
<reference evidence="2" key="1">
    <citation type="journal article" date="2014" name="Int. J. Syst. Evol. Microbiol.">
        <title>Complete genome sequence of Corynebacterium casei LMG S-19264T (=DSM 44701T), isolated from a smear-ripened cheese.</title>
        <authorList>
            <consortium name="US DOE Joint Genome Institute (JGI-PGF)"/>
            <person name="Walter F."/>
            <person name="Albersmeier A."/>
            <person name="Kalinowski J."/>
            <person name="Ruckert C."/>
        </authorList>
    </citation>
    <scope>NUCLEOTIDE SEQUENCE</scope>
    <source>
        <strain evidence="2">CCM 8711</strain>
    </source>
</reference>
<keyword evidence="1" id="KW-0812">Transmembrane</keyword>
<accession>A0A917N1R5</accession>
<keyword evidence="1" id="KW-1133">Transmembrane helix</keyword>
<evidence type="ECO:0000256" key="1">
    <source>
        <dbReference type="SAM" id="Phobius"/>
    </source>
</evidence>
<proteinExistence type="predicted"/>
<comment type="caution">
    <text evidence="2">The sequence shown here is derived from an EMBL/GenBank/DDBJ whole genome shotgun (WGS) entry which is preliminary data.</text>
</comment>
<evidence type="ECO:0000313" key="3">
    <source>
        <dbReference type="Proteomes" id="UP000662074"/>
    </source>
</evidence>
<dbReference type="Proteomes" id="UP000662074">
    <property type="component" value="Unassembled WGS sequence"/>
</dbReference>
<dbReference type="EMBL" id="BMDO01000006">
    <property type="protein sequence ID" value="GGI51123.1"/>
    <property type="molecule type" value="Genomic_DNA"/>
</dbReference>